<organism evidence="2 3">
    <name type="scientific">Microbacterium flavum</name>
    <dbReference type="NCBI Taxonomy" id="415216"/>
    <lineage>
        <taxon>Bacteria</taxon>
        <taxon>Bacillati</taxon>
        <taxon>Actinomycetota</taxon>
        <taxon>Actinomycetes</taxon>
        <taxon>Micrococcales</taxon>
        <taxon>Microbacteriaceae</taxon>
        <taxon>Microbacterium</taxon>
    </lineage>
</organism>
<dbReference type="EMBL" id="JAFLHG010000006">
    <property type="protein sequence ID" value="MBT8798062.1"/>
    <property type="molecule type" value="Genomic_DNA"/>
</dbReference>
<name>A0ABS5XU46_9MICO</name>
<keyword evidence="3" id="KW-1185">Reference proteome</keyword>
<dbReference type="RefSeq" id="WP_215487295.1">
    <property type="nucleotide sequence ID" value="NZ_BAAAPJ010000002.1"/>
</dbReference>
<accession>A0ABS5XU46</accession>
<proteinExistence type="predicted"/>
<sequence length="55" mass="6074">MYGEKPHHKDEEKLLDLAEEQADEAEDATEIDDSSTDPNKSLEQDEEPTTGTGLA</sequence>
<feature type="compositionally biased region" description="Basic and acidic residues" evidence="1">
    <location>
        <begin position="1"/>
        <end position="16"/>
    </location>
</feature>
<comment type="caution">
    <text evidence="2">The sequence shown here is derived from an EMBL/GenBank/DDBJ whole genome shotgun (WGS) entry which is preliminary data.</text>
</comment>
<feature type="region of interest" description="Disordered" evidence="1">
    <location>
        <begin position="1"/>
        <end position="55"/>
    </location>
</feature>
<dbReference type="Proteomes" id="UP000740605">
    <property type="component" value="Unassembled WGS sequence"/>
</dbReference>
<evidence type="ECO:0000313" key="3">
    <source>
        <dbReference type="Proteomes" id="UP000740605"/>
    </source>
</evidence>
<evidence type="ECO:0000313" key="2">
    <source>
        <dbReference type="EMBL" id="MBT8798062.1"/>
    </source>
</evidence>
<feature type="compositionally biased region" description="Acidic residues" evidence="1">
    <location>
        <begin position="17"/>
        <end position="35"/>
    </location>
</feature>
<reference evidence="2 3" key="1">
    <citation type="submission" date="2021-03" db="EMBL/GenBank/DDBJ databases">
        <title>Microbacterium pauli sp. nov., isolated from microfiltered milk.</title>
        <authorList>
            <person name="Bellassi P."/>
            <person name="Fontana A."/>
            <person name="Callegari M.L."/>
            <person name="Lorenzo M."/>
            <person name="Cappa F."/>
        </authorList>
    </citation>
    <scope>NUCLEOTIDE SEQUENCE [LARGE SCALE GENOMIC DNA]</scope>
    <source>
        <strain evidence="2 3">DSM 18909</strain>
    </source>
</reference>
<evidence type="ECO:0000256" key="1">
    <source>
        <dbReference type="SAM" id="MobiDB-lite"/>
    </source>
</evidence>
<protein>
    <submittedName>
        <fullName evidence="2">Uncharacterized protein</fullName>
    </submittedName>
</protein>
<gene>
    <name evidence="2" type="ORF">J0P97_08260</name>
</gene>